<keyword evidence="10 13" id="KW-1133">Transmembrane helix</keyword>
<dbReference type="GO" id="GO:0005886">
    <property type="term" value="C:plasma membrane"/>
    <property type="evidence" value="ECO:0007669"/>
    <property type="project" value="UniProtKB-SubCell"/>
</dbReference>
<dbReference type="KEGG" id="cna:AB433_12780"/>
<dbReference type="PATRIC" id="fig|1348774.3.peg.2688"/>
<comment type="subunit">
    <text evidence="4">Part of the SecDF-YidC-YajC translocase complex. The SecDF-YidC-YajC translocase forms a supercomplex with SecYEG, called the holo-translocon (HTL).</text>
</comment>
<reference evidence="14 15" key="1">
    <citation type="submission" date="2015-06" db="EMBL/GenBank/DDBJ databases">
        <authorList>
            <person name="Zeng Y."/>
            <person name="Huang Y."/>
        </authorList>
    </citation>
    <scope>NUCLEOTIDE SEQUENCE [LARGE SCALE GENOMIC DNA]</scope>
    <source>
        <strain evidence="14 15">PQ-2</strain>
    </source>
</reference>
<keyword evidence="7" id="KW-1003">Cell membrane</keyword>
<dbReference type="PANTHER" id="PTHR33909">
    <property type="entry name" value="SEC TRANSLOCON ACCESSORY COMPLEX SUBUNIT YAJC"/>
    <property type="match status" value="1"/>
</dbReference>
<dbReference type="Proteomes" id="UP000035287">
    <property type="component" value="Chromosome"/>
</dbReference>
<keyword evidence="15" id="KW-1185">Reference proteome</keyword>
<feature type="transmembrane region" description="Helical" evidence="13">
    <location>
        <begin position="20"/>
        <end position="39"/>
    </location>
</feature>
<evidence type="ECO:0000256" key="4">
    <source>
        <dbReference type="ARBA" id="ARBA00011718"/>
    </source>
</evidence>
<evidence type="ECO:0000256" key="12">
    <source>
        <dbReference type="ARBA" id="ARBA00023136"/>
    </source>
</evidence>
<dbReference type="SMART" id="SM01323">
    <property type="entry name" value="YajC"/>
    <property type="match status" value="1"/>
</dbReference>
<keyword evidence="9" id="KW-0653">Protein transport</keyword>
<dbReference type="OrthoDB" id="9811406at2"/>
<evidence type="ECO:0000256" key="2">
    <source>
        <dbReference type="ARBA" id="ARBA00004162"/>
    </source>
</evidence>
<evidence type="ECO:0000256" key="8">
    <source>
        <dbReference type="ARBA" id="ARBA00022692"/>
    </source>
</evidence>
<keyword evidence="6" id="KW-0813">Transport</keyword>
<name>A0A0G3XJ52_9SPHN</name>
<protein>
    <recommendedName>
        <fullName evidence="5">Sec translocon accessory complex subunit YajC</fullName>
    </recommendedName>
</protein>
<keyword evidence="12 13" id="KW-0472">Membrane</keyword>
<comment type="similarity">
    <text evidence="3">Belongs to the YajC family.</text>
</comment>
<evidence type="ECO:0000256" key="1">
    <source>
        <dbReference type="ARBA" id="ARBA00002061"/>
    </source>
</evidence>
<accession>A0A0G3XJ52</accession>
<organism evidence="14 15">
    <name type="scientific">Croceicoccus naphthovorans</name>
    <dbReference type="NCBI Taxonomy" id="1348774"/>
    <lineage>
        <taxon>Bacteria</taxon>
        <taxon>Pseudomonadati</taxon>
        <taxon>Pseudomonadota</taxon>
        <taxon>Alphaproteobacteria</taxon>
        <taxon>Sphingomonadales</taxon>
        <taxon>Erythrobacteraceae</taxon>
        <taxon>Croceicoccus</taxon>
    </lineage>
</organism>
<evidence type="ECO:0000256" key="11">
    <source>
        <dbReference type="ARBA" id="ARBA00023010"/>
    </source>
</evidence>
<dbReference type="STRING" id="1348774.AB433_12780"/>
<evidence type="ECO:0000313" key="14">
    <source>
        <dbReference type="EMBL" id="AKM10641.1"/>
    </source>
</evidence>
<gene>
    <name evidence="14" type="ORF">AB433_12780</name>
</gene>
<dbReference type="AlphaFoldDB" id="A0A0G3XJ52"/>
<dbReference type="EMBL" id="CP011770">
    <property type="protein sequence ID" value="AKM10641.1"/>
    <property type="molecule type" value="Genomic_DNA"/>
</dbReference>
<dbReference type="InterPro" id="IPR003849">
    <property type="entry name" value="Preprotein_translocase_YajC"/>
</dbReference>
<evidence type="ECO:0000256" key="3">
    <source>
        <dbReference type="ARBA" id="ARBA00006742"/>
    </source>
</evidence>
<evidence type="ECO:0000256" key="7">
    <source>
        <dbReference type="ARBA" id="ARBA00022475"/>
    </source>
</evidence>
<dbReference type="PRINTS" id="PR01853">
    <property type="entry name" value="YAJCTRNLCASE"/>
</dbReference>
<keyword evidence="11" id="KW-0811">Translocation</keyword>
<comment type="function">
    <text evidence="1">The SecYEG-SecDF-YajC-YidC holo-translocon (HTL) protein secretase/insertase is a supercomplex required for protein secretion, insertion of proteins into membranes, and assembly of membrane protein complexes. While the SecYEG complex is essential for assembly of a number of proteins and complexes, the SecDF-YajC-YidC subcomplex facilitates these functions.</text>
</comment>
<dbReference type="GO" id="GO:0015031">
    <property type="term" value="P:protein transport"/>
    <property type="evidence" value="ECO:0007669"/>
    <property type="project" value="UniProtKB-KW"/>
</dbReference>
<keyword evidence="8 13" id="KW-0812">Transmembrane</keyword>
<dbReference type="Pfam" id="PF02699">
    <property type="entry name" value="YajC"/>
    <property type="match status" value="1"/>
</dbReference>
<evidence type="ECO:0000256" key="10">
    <source>
        <dbReference type="ARBA" id="ARBA00022989"/>
    </source>
</evidence>
<evidence type="ECO:0000256" key="5">
    <source>
        <dbReference type="ARBA" id="ARBA00014962"/>
    </source>
</evidence>
<dbReference type="PANTHER" id="PTHR33909:SF1">
    <property type="entry name" value="SEC TRANSLOCON ACCESSORY COMPLEX SUBUNIT YAJC"/>
    <property type="match status" value="1"/>
</dbReference>
<evidence type="ECO:0000256" key="6">
    <source>
        <dbReference type="ARBA" id="ARBA00022448"/>
    </source>
</evidence>
<comment type="subcellular location">
    <subcellularLocation>
        <location evidence="2">Cell membrane</location>
        <topology evidence="2">Single-pass membrane protein</topology>
    </subcellularLocation>
</comment>
<evidence type="ECO:0000313" key="15">
    <source>
        <dbReference type="Proteomes" id="UP000035287"/>
    </source>
</evidence>
<evidence type="ECO:0000256" key="9">
    <source>
        <dbReference type="ARBA" id="ARBA00022927"/>
    </source>
</evidence>
<sequence length="111" mass="11740">MMSSNLLVLAAAAPAGGPPGWVQILPLLAMGVIFWFLVFRPQMRRHKEHQAKIAGLKKGDRVVTAGGLVGKIVRLDDSYADIDLGQGVKVKAVRSTIGDIIPPGDSAPAND</sequence>
<dbReference type="NCBIfam" id="TIGR00739">
    <property type="entry name" value="yajC"/>
    <property type="match status" value="1"/>
</dbReference>
<evidence type="ECO:0000256" key="13">
    <source>
        <dbReference type="SAM" id="Phobius"/>
    </source>
</evidence>
<proteinExistence type="inferred from homology"/>